<reference evidence="10 11" key="1">
    <citation type="submission" date="2017-11" db="EMBL/GenBank/DDBJ databases">
        <title>Genomic Encyclopedia of Archaeal and Bacterial Type Strains, Phase II (KMG-II): From Individual Species to Whole Genera.</title>
        <authorList>
            <person name="Goeker M."/>
        </authorList>
    </citation>
    <scope>NUCLEOTIDE SEQUENCE [LARGE SCALE GENOMIC DNA]</scope>
    <source>
        <strain evidence="10 11">DSM 25625</strain>
    </source>
</reference>
<dbReference type="HAMAP" id="MF_00101">
    <property type="entry name" value="AcpS"/>
    <property type="match status" value="1"/>
</dbReference>
<dbReference type="GO" id="GO:0006633">
    <property type="term" value="P:fatty acid biosynthetic process"/>
    <property type="evidence" value="ECO:0007669"/>
    <property type="project" value="UniProtKB-UniRule"/>
</dbReference>
<dbReference type="GO" id="GO:0008897">
    <property type="term" value="F:holo-[acyl-carrier-protein] synthase activity"/>
    <property type="evidence" value="ECO:0007669"/>
    <property type="project" value="UniProtKB-UniRule"/>
</dbReference>
<keyword evidence="11" id="KW-1185">Reference proteome</keyword>
<dbReference type="InterPro" id="IPR037143">
    <property type="entry name" value="4-PPantetheinyl_Trfase_dom_sf"/>
</dbReference>
<dbReference type="AlphaFoldDB" id="A0A2M9BV60"/>
<dbReference type="RefSeq" id="WP_100344472.1">
    <property type="nucleotide sequence ID" value="NZ_PGFB01000003.1"/>
</dbReference>
<evidence type="ECO:0000256" key="6">
    <source>
        <dbReference type="ARBA" id="ARBA00023098"/>
    </source>
</evidence>
<keyword evidence="5 8" id="KW-0460">Magnesium</keyword>
<dbReference type="EC" id="2.7.8.7" evidence="8"/>
<dbReference type="GO" id="GO:0005737">
    <property type="term" value="C:cytoplasm"/>
    <property type="evidence" value="ECO:0007669"/>
    <property type="project" value="UniProtKB-SubCell"/>
</dbReference>
<evidence type="ECO:0000256" key="2">
    <source>
        <dbReference type="ARBA" id="ARBA00022679"/>
    </source>
</evidence>
<evidence type="ECO:0000256" key="8">
    <source>
        <dbReference type="HAMAP-Rule" id="MF_00101"/>
    </source>
</evidence>
<dbReference type="Proteomes" id="UP000230161">
    <property type="component" value="Unassembled WGS sequence"/>
</dbReference>
<dbReference type="NCBIfam" id="TIGR00556">
    <property type="entry name" value="pantethn_trn"/>
    <property type="match status" value="1"/>
</dbReference>
<feature type="binding site" evidence="8">
    <location>
        <position position="8"/>
    </location>
    <ligand>
        <name>Mg(2+)</name>
        <dbReference type="ChEBI" id="CHEBI:18420"/>
    </ligand>
</feature>
<comment type="similarity">
    <text evidence="8">Belongs to the P-Pant transferase superfamily. AcpS family.</text>
</comment>
<keyword evidence="8" id="KW-0963">Cytoplasm</keyword>
<keyword evidence="1 8" id="KW-0444">Lipid biosynthesis</keyword>
<name>A0A2M9BV60_9MICO</name>
<keyword evidence="7 8" id="KW-0275">Fatty acid biosynthesis</keyword>
<sequence>MIAGIGVDVVDVARFERSLARTPRLVERLFVPAERDRAPRSLAARFAAKEALLKVIGGAHGVRWHDMEVVSDDHGNPAFRVTGTVAAAFAELGIGEVHLSMSHDAGLACAFVVAERGIG</sequence>
<evidence type="ECO:0000313" key="11">
    <source>
        <dbReference type="Proteomes" id="UP000230161"/>
    </source>
</evidence>
<evidence type="ECO:0000313" key="10">
    <source>
        <dbReference type="EMBL" id="PJJ61841.1"/>
    </source>
</evidence>
<comment type="caution">
    <text evidence="10">The sequence shown here is derived from an EMBL/GenBank/DDBJ whole genome shotgun (WGS) entry which is preliminary data.</text>
</comment>
<dbReference type="InterPro" id="IPR002582">
    <property type="entry name" value="ACPS"/>
</dbReference>
<accession>A0A2M9BV60</accession>
<gene>
    <name evidence="8" type="primary">acpS</name>
    <name evidence="10" type="ORF">CLV54_1628</name>
</gene>
<evidence type="ECO:0000256" key="5">
    <source>
        <dbReference type="ARBA" id="ARBA00022842"/>
    </source>
</evidence>
<comment type="subcellular location">
    <subcellularLocation>
        <location evidence="8">Cytoplasm</location>
    </subcellularLocation>
</comment>
<dbReference type="InterPro" id="IPR008278">
    <property type="entry name" value="4-PPantetheinyl_Trfase_dom"/>
</dbReference>
<evidence type="ECO:0000259" key="9">
    <source>
        <dbReference type="Pfam" id="PF01648"/>
    </source>
</evidence>
<feature type="binding site" evidence="8">
    <location>
        <position position="50"/>
    </location>
    <ligand>
        <name>Mg(2+)</name>
        <dbReference type="ChEBI" id="CHEBI:18420"/>
    </ligand>
</feature>
<dbReference type="InterPro" id="IPR004568">
    <property type="entry name" value="Ppantetheine-prot_Trfase_dom"/>
</dbReference>
<dbReference type="SUPFAM" id="SSF56214">
    <property type="entry name" value="4'-phosphopantetheinyl transferase"/>
    <property type="match status" value="1"/>
</dbReference>
<dbReference type="OrthoDB" id="517356at2"/>
<evidence type="ECO:0000256" key="3">
    <source>
        <dbReference type="ARBA" id="ARBA00022723"/>
    </source>
</evidence>
<protein>
    <recommendedName>
        <fullName evidence="8">Holo-[acyl-carrier-protein] synthase</fullName>
        <shortName evidence="8">Holo-ACP synthase</shortName>
        <ecNumber evidence="8">2.7.8.7</ecNumber>
    </recommendedName>
    <alternativeName>
        <fullName evidence="8">4'-phosphopantetheinyl transferase AcpS</fullName>
    </alternativeName>
</protein>
<dbReference type="NCBIfam" id="NF000832">
    <property type="entry name" value="PRK00070.3-2"/>
    <property type="match status" value="1"/>
</dbReference>
<proteinExistence type="inferred from homology"/>
<comment type="catalytic activity">
    <reaction evidence="8">
        <text>apo-[ACP] + CoA = holo-[ACP] + adenosine 3',5'-bisphosphate + H(+)</text>
        <dbReference type="Rhea" id="RHEA:12068"/>
        <dbReference type="Rhea" id="RHEA-COMP:9685"/>
        <dbReference type="Rhea" id="RHEA-COMP:9690"/>
        <dbReference type="ChEBI" id="CHEBI:15378"/>
        <dbReference type="ChEBI" id="CHEBI:29999"/>
        <dbReference type="ChEBI" id="CHEBI:57287"/>
        <dbReference type="ChEBI" id="CHEBI:58343"/>
        <dbReference type="ChEBI" id="CHEBI:64479"/>
        <dbReference type="EC" id="2.7.8.7"/>
    </reaction>
</comment>
<organism evidence="10 11">
    <name type="scientific">Compostimonas suwonensis</name>
    <dbReference type="NCBI Taxonomy" id="1048394"/>
    <lineage>
        <taxon>Bacteria</taxon>
        <taxon>Bacillati</taxon>
        <taxon>Actinomycetota</taxon>
        <taxon>Actinomycetes</taxon>
        <taxon>Micrococcales</taxon>
        <taxon>Microbacteriaceae</taxon>
        <taxon>Compostimonas</taxon>
    </lineage>
</organism>
<dbReference type="Gene3D" id="3.90.470.20">
    <property type="entry name" value="4'-phosphopantetheinyl transferase domain"/>
    <property type="match status" value="1"/>
</dbReference>
<keyword evidence="6 8" id="KW-0443">Lipid metabolism</keyword>
<comment type="cofactor">
    <cofactor evidence="8">
        <name>Mg(2+)</name>
        <dbReference type="ChEBI" id="CHEBI:18420"/>
    </cofactor>
</comment>
<keyword evidence="2 8" id="KW-0808">Transferase</keyword>
<dbReference type="EMBL" id="PGFB01000003">
    <property type="protein sequence ID" value="PJJ61841.1"/>
    <property type="molecule type" value="Genomic_DNA"/>
</dbReference>
<dbReference type="Pfam" id="PF01648">
    <property type="entry name" value="ACPS"/>
    <property type="match status" value="1"/>
</dbReference>
<dbReference type="GO" id="GO:0000287">
    <property type="term" value="F:magnesium ion binding"/>
    <property type="evidence" value="ECO:0007669"/>
    <property type="project" value="UniProtKB-UniRule"/>
</dbReference>
<evidence type="ECO:0000256" key="4">
    <source>
        <dbReference type="ARBA" id="ARBA00022832"/>
    </source>
</evidence>
<keyword evidence="4 8" id="KW-0276">Fatty acid metabolism</keyword>
<evidence type="ECO:0000256" key="1">
    <source>
        <dbReference type="ARBA" id="ARBA00022516"/>
    </source>
</evidence>
<comment type="function">
    <text evidence="8">Transfers the 4'-phosphopantetheine moiety from coenzyme A to a Ser of acyl-carrier-protein.</text>
</comment>
<feature type="domain" description="4'-phosphopantetheinyl transferase" evidence="9">
    <location>
        <begin position="4"/>
        <end position="95"/>
    </location>
</feature>
<dbReference type="NCBIfam" id="TIGR00516">
    <property type="entry name" value="acpS"/>
    <property type="match status" value="1"/>
</dbReference>
<evidence type="ECO:0000256" key="7">
    <source>
        <dbReference type="ARBA" id="ARBA00023160"/>
    </source>
</evidence>
<keyword evidence="3 8" id="KW-0479">Metal-binding</keyword>